<dbReference type="AlphaFoldDB" id="A0AA42J060"/>
<dbReference type="SUPFAM" id="SSF52266">
    <property type="entry name" value="SGNH hydrolase"/>
    <property type="match status" value="1"/>
</dbReference>
<dbReference type="InterPro" id="IPR051058">
    <property type="entry name" value="GDSL_Est/Lipase"/>
</dbReference>
<feature type="signal peptide" evidence="2">
    <location>
        <begin position="1"/>
        <end position="22"/>
    </location>
</feature>
<dbReference type="PANTHER" id="PTHR45648">
    <property type="entry name" value="GDSL LIPASE/ACYLHYDROLASE FAMILY PROTEIN (AFU_ORTHOLOGUE AFUA_4G14700)"/>
    <property type="match status" value="1"/>
</dbReference>
<evidence type="ECO:0000256" key="1">
    <source>
        <dbReference type="ARBA" id="ARBA00022801"/>
    </source>
</evidence>
<name>A0AA42J060_9FIRM</name>
<comment type="caution">
    <text evidence="3">The sequence shown here is derived from an EMBL/GenBank/DDBJ whole genome shotgun (WGS) entry which is preliminary data.</text>
</comment>
<dbReference type="InterPro" id="IPR036514">
    <property type="entry name" value="SGNH_hydro_sf"/>
</dbReference>
<feature type="chain" id="PRO_5041310825" evidence="2">
    <location>
        <begin position="23"/>
        <end position="323"/>
    </location>
</feature>
<organism evidence="3 4">
    <name type="scientific">Holtiella tumoricola</name>
    <dbReference type="NCBI Taxonomy" id="3018743"/>
    <lineage>
        <taxon>Bacteria</taxon>
        <taxon>Bacillati</taxon>
        <taxon>Bacillota</taxon>
        <taxon>Clostridia</taxon>
        <taxon>Lachnospirales</taxon>
        <taxon>Cellulosilyticaceae</taxon>
        <taxon>Holtiella</taxon>
    </lineage>
</organism>
<sequence length="323" mass="35093">MKKILKKLIVGTLLGTMLLGVAGCSSTPLTEGAEEGSKTSITNIVAFGDSFSDNGGANRVSTAIVEAGTEEKAFIKPGDLYWENRYSNGKTFIEVASELAGLPLTNYAVGGATSGYENYSEWMDSQGGTGVLGQIEQYAASLNGEQADGTTLFYIFGGLNDYFKFVDYSLEGTVEGVGNQVVANIEAAVRNLAEVGAKNFLIPYAFDTAYIPYEITEGRQEYAKDYAKTVNAQLPELVEALSAELGLNITTYDITKTIEDIVSNTDKYGITEFVNVVQPTWPEVLPAVTENVESYMFYDEWHPTAATHKIIGEALYQEIKNIQ</sequence>
<gene>
    <name evidence="3" type="ORF">PBV87_06475</name>
</gene>
<keyword evidence="1 3" id="KW-0378">Hydrolase</keyword>
<dbReference type="PROSITE" id="PS51257">
    <property type="entry name" value="PROKAR_LIPOPROTEIN"/>
    <property type="match status" value="1"/>
</dbReference>
<evidence type="ECO:0000256" key="2">
    <source>
        <dbReference type="SAM" id="SignalP"/>
    </source>
</evidence>
<dbReference type="EMBL" id="JAQIFT010000028">
    <property type="protein sequence ID" value="MDA3731132.1"/>
    <property type="molecule type" value="Genomic_DNA"/>
</dbReference>
<keyword evidence="4" id="KW-1185">Reference proteome</keyword>
<dbReference type="RefSeq" id="WP_271011573.1">
    <property type="nucleotide sequence ID" value="NZ_JAQIFT010000028.1"/>
</dbReference>
<dbReference type="InterPro" id="IPR001087">
    <property type="entry name" value="GDSL"/>
</dbReference>
<evidence type="ECO:0000313" key="3">
    <source>
        <dbReference type="EMBL" id="MDA3731132.1"/>
    </source>
</evidence>
<dbReference type="Proteomes" id="UP001169242">
    <property type="component" value="Unassembled WGS sequence"/>
</dbReference>
<proteinExistence type="predicted"/>
<dbReference type="Pfam" id="PF00657">
    <property type="entry name" value="Lipase_GDSL"/>
    <property type="match status" value="1"/>
</dbReference>
<dbReference type="CDD" id="cd01846">
    <property type="entry name" value="fatty_acyltransferase_like"/>
    <property type="match status" value="1"/>
</dbReference>
<evidence type="ECO:0000313" key="4">
    <source>
        <dbReference type="Proteomes" id="UP001169242"/>
    </source>
</evidence>
<dbReference type="PANTHER" id="PTHR45648:SF22">
    <property type="entry name" value="GDSL LIPASE_ACYLHYDROLASE FAMILY PROTEIN (AFU_ORTHOLOGUE AFUA_4G14700)"/>
    <property type="match status" value="1"/>
</dbReference>
<protein>
    <submittedName>
        <fullName evidence="3">SGNH/GDSL hydrolase family protein</fullName>
    </submittedName>
</protein>
<keyword evidence="2" id="KW-0732">Signal</keyword>
<dbReference type="Gene3D" id="3.40.50.1110">
    <property type="entry name" value="SGNH hydrolase"/>
    <property type="match status" value="1"/>
</dbReference>
<reference evidence="3" key="1">
    <citation type="journal article" date="2023" name="Int. J. Syst. Evol. Microbiol.">
        <title>&lt;i&gt;Holtiella tumoricola&lt;/i&gt; gen. nov. sp. nov., isolated from a human clinical sample.</title>
        <authorList>
            <person name="Allen-Vercoe E."/>
            <person name="Daigneault M.C."/>
            <person name="Vancuren S.J."/>
            <person name="Cochrane K."/>
            <person name="O'Neal L.L."/>
            <person name="Sankaranarayanan K."/>
            <person name="Lawson P.A."/>
        </authorList>
    </citation>
    <scope>NUCLEOTIDE SEQUENCE</scope>
    <source>
        <strain evidence="3">CC70A</strain>
    </source>
</reference>
<accession>A0AA42J060</accession>
<dbReference type="GO" id="GO:0016788">
    <property type="term" value="F:hydrolase activity, acting on ester bonds"/>
    <property type="evidence" value="ECO:0007669"/>
    <property type="project" value="InterPro"/>
</dbReference>